<dbReference type="KEGG" id="tmk:QGN29_06955"/>
<evidence type="ECO:0000313" key="3">
    <source>
        <dbReference type="Proteomes" id="UP001268683"/>
    </source>
</evidence>
<keyword evidence="3" id="KW-1185">Reference proteome</keyword>
<keyword evidence="1" id="KW-0472">Membrane</keyword>
<proteinExistence type="predicted"/>
<keyword evidence="1" id="KW-0812">Transmembrane</keyword>
<name>A0AA52EG16_9PROT</name>
<evidence type="ECO:0000256" key="1">
    <source>
        <dbReference type="SAM" id="Phobius"/>
    </source>
</evidence>
<keyword evidence="1" id="KW-1133">Transmembrane helix</keyword>
<dbReference type="AlphaFoldDB" id="A0AA52EG16"/>
<evidence type="ECO:0000313" key="2">
    <source>
        <dbReference type="EMBL" id="WND04111.1"/>
    </source>
</evidence>
<dbReference type="RefSeq" id="WP_310799975.1">
    <property type="nucleotide sequence ID" value="NZ_CP123872.1"/>
</dbReference>
<protein>
    <submittedName>
        <fullName evidence="2">Uncharacterized protein</fullName>
    </submittedName>
</protein>
<dbReference type="Proteomes" id="UP001268683">
    <property type="component" value="Chromosome"/>
</dbReference>
<sequence>MKFPDGSTIIKLVILSLAVGFLLKTFGKSAGDIYGYIINKLASLWNWLVGAGLEYILLGAAIVVPLYLFSEWRKKRG</sequence>
<gene>
    <name evidence="2" type="ORF">QGN29_06955</name>
</gene>
<organism evidence="2 3">
    <name type="scientific">Temperatibacter marinus</name>
    <dbReference type="NCBI Taxonomy" id="1456591"/>
    <lineage>
        <taxon>Bacteria</taxon>
        <taxon>Pseudomonadati</taxon>
        <taxon>Pseudomonadota</taxon>
        <taxon>Alphaproteobacteria</taxon>
        <taxon>Kordiimonadales</taxon>
        <taxon>Temperatibacteraceae</taxon>
        <taxon>Temperatibacter</taxon>
    </lineage>
</organism>
<feature type="transmembrane region" description="Helical" evidence="1">
    <location>
        <begin position="47"/>
        <end position="69"/>
    </location>
</feature>
<reference evidence="2" key="1">
    <citation type="submission" date="2023-04" db="EMBL/GenBank/DDBJ databases">
        <title>Complete genome sequence of Temperatibacter marinus.</title>
        <authorList>
            <person name="Rong J.-C."/>
            <person name="Yi M.-L."/>
            <person name="Zhao Q."/>
        </authorList>
    </citation>
    <scope>NUCLEOTIDE SEQUENCE</scope>
    <source>
        <strain evidence="2">NBRC 110045</strain>
    </source>
</reference>
<dbReference type="EMBL" id="CP123872">
    <property type="protein sequence ID" value="WND04111.1"/>
    <property type="molecule type" value="Genomic_DNA"/>
</dbReference>
<accession>A0AA52EG16</accession>